<dbReference type="PANTHER" id="PTHR42833:SF4">
    <property type="entry name" value="URIDYLATE KINASE PUMPKIN, CHLOROPLASTIC"/>
    <property type="match status" value="1"/>
</dbReference>
<sequence>MNNSEENSVPIIISVGGSLIVPNAIDVEFLRTFKDIILKHIGNGKRFVIICGGGKTARHYQDAAREVKSLTADDLDWLGIHSTRLNGHLVRTIFHDHAHPEIVKNPHEDVRFRESILVAAGWKPGFSTDYDAILLARNLDAKKMVNLSNINYVYDKDPNKFDDAKPLRNITWQEFRKLIPSEWSPGLSSPFDPVASKLADEIKMEVAIINGKNLNELDNYLSDRDFTGTKITS</sequence>
<keyword evidence="11" id="KW-0665">Pyrimidine biosynthesis</keyword>
<dbReference type="EMBL" id="MHSK01000035">
    <property type="protein sequence ID" value="OHA41357.1"/>
    <property type="molecule type" value="Genomic_DNA"/>
</dbReference>
<dbReference type="EC" id="2.7.4.22" evidence="4"/>
<dbReference type="GO" id="GO:0005737">
    <property type="term" value="C:cytoplasm"/>
    <property type="evidence" value="ECO:0007669"/>
    <property type="project" value="UniProtKB-SubCell"/>
</dbReference>
<dbReference type="InterPro" id="IPR036393">
    <property type="entry name" value="AceGlu_kinase-like_sf"/>
</dbReference>
<evidence type="ECO:0000256" key="12">
    <source>
        <dbReference type="ARBA" id="ARBA00032092"/>
    </source>
</evidence>
<dbReference type="GO" id="GO:0006225">
    <property type="term" value="P:UDP biosynthetic process"/>
    <property type="evidence" value="ECO:0007669"/>
    <property type="project" value="TreeGrafter"/>
</dbReference>
<comment type="similarity">
    <text evidence="3">Belongs to the UMP kinase family.</text>
</comment>
<keyword evidence="9" id="KW-0418">Kinase</keyword>
<evidence type="ECO:0000256" key="11">
    <source>
        <dbReference type="ARBA" id="ARBA00022975"/>
    </source>
</evidence>
<comment type="catalytic activity">
    <reaction evidence="13">
        <text>UMP + ATP = UDP + ADP</text>
        <dbReference type="Rhea" id="RHEA:24400"/>
        <dbReference type="ChEBI" id="CHEBI:30616"/>
        <dbReference type="ChEBI" id="CHEBI:57865"/>
        <dbReference type="ChEBI" id="CHEBI:58223"/>
        <dbReference type="ChEBI" id="CHEBI:456216"/>
        <dbReference type="EC" id="2.7.4.22"/>
    </reaction>
</comment>
<proteinExistence type="inferred from homology"/>
<dbReference type="Proteomes" id="UP000177269">
    <property type="component" value="Unassembled WGS sequence"/>
</dbReference>
<dbReference type="PANTHER" id="PTHR42833">
    <property type="entry name" value="URIDYLATE KINASE"/>
    <property type="match status" value="1"/>
</dbReference>
<dbReference type="GO" id="GO:0044210">
    <property type="term" value="P:'de novo' CTP biosynthetic process"/>
    <property type="evidence" value="ECO:0007669"/>
    <property type="project" value="UniProtKB-UniPathway"/>
</dbReference>
<evidence type="ECO:0000256" key="6">
    <source>
        <dbReference type="ARBA" id="ARBA00022490"/>
    </source>
</evidence>
<evidence type="ECO:0000259" key="14">
    <source>
        <dbReference type="Pfam" id="PF00696"/>
    </source>
</evidence>
<accession>A0A1G2NZ18</accession>
<keyword evidence="7" id="KW-0808">Transferase</keyword>
<protein>
    <recommendedName>
        <fullName evidence="5">Uridylate kinase</fullName>
        <ecNumber evidence="4">2.7.4.22</ecNumber>
    </recommendedName>
    <alternativeName>
        <fullName evidence="12">Uridine monophosphate kinase</fullName>
    </alternativeName>
</protein>
<evidence type="ECO:0000313" key="16">
    <source>
        <dbReference type="Proteomes" id="UP000177269"/>
    </source>
</evidence>
<evidence type="ECO:0000256" key="5">
    <source>
        <dbReference type="ARBA" id="ARBA00016403"/>
    </source>
</evidence>
<evidence type="ECO:0000256" key="13">
    <source>
        <dbReference type="ARBA" id="ARBA00047767"/>
    </source>
</evidence>
<dbReference type="InterPro" id="IPR011817">
    <property type="entry name" value="Uridylate_kinase"/>
</dbReference>
<comment type="caution">
    <text evidence="15">The sequence shown here is derived from an EMBL/GenBank/DDBJ whole genome shotgun (WGS) entry which is preliminary data.</text>
</comment>
<evidence type="ECO:0000256" key="1">
    <source>
        <dbReference type="ARBA" id="ARBA00004496"/>
    </source>
</evidence>
<dbReference type="InterPro" id="IPR001048">
    <property type="entry name" value="Asp/Glu/Uridylate_kinase"/>
</dbReference>
<reference evidence="15 16" key="1">
    <citation type="journal article" date="2016" name="Nat. Commun.">
        <title>Thousands of microbial genomes shed light on interconnected biogeochemical processes in an aquifer system.</title>
        <authorList>
            <person name="Anantharaman K."/>
            <person name="Brown C.T."/>
            <person name="Hug L.A."/>
            <person name="Sharon I."/>
            <person name="Castelle C.J."/>
            <person name="Probst A.J."/>
            <person name="Thomas B.C."/>
            <person name="Singh A."/>
            <person name="Wilkins M.J."/>
            <person name="Karaoz U."/>
            <person name="Brodie E.L."/>
            <person name="Williams K.H."/>
            <person name="Hubbard S.S."/>
            <person name="Banfield J.F."/>
        </authorList>
    </citation>
    <scope>NUCLEOTIDE SEQUENCE [LARGE SCALE GENOMIC DNA]</scope>
</reference>
<evidence type="ECO:0000256" key="7">
    <source>
        <dbReference type="ARBA" id="ARBA00022679"/>
    </source>
</evidence>
<name>A0A1G2NZ18_9BACT</name>
<dbReference type="GO" id="GO:0005524">
    <property type="term" value="F:ATP binding"/>
    <property type="evidence" value="ECO:0007669"/>
    <property type="project" value="UniProtKB-KW"/>
</dbReference>
<dbReference type="AlphaFoldDB" id="A0A1G2NZ18"/>
<organism evidence="15 16">
    <name type="scientific">Candidatus Taylorbacteria bacterium RIFCSPLOWO2_12_FULL_43_20</name>
    <dbReference type="NCBI Taxonomy" id="1802332"/>
    <lineage>
        <taxon>Bacteria</taxon>
        <taxon>Candidatus Tayloriibacteriota</taxon>
    </lineage>
</organism>
<gene>
    <name evidence="15" type="ORF">A3G52_04910</name>
</gene>
<dbReference type="InterPro" id="IPR011818">
    <property type="entry name" value="Uridylate_kinase_arch/spir"/>
</dbReference>
<dbReference type="Gene3D" id="3.40.1160.10">
    <property type="entry name" value="Acetylglutamate kinase-like"/>
    <property type="match status" value="1"/>
</dbReference>
<feature type="domain" description="Aspartate/glutamate/uridylate kinase" evidence="14">
    <location>
        <begin position="11"/>
        <end position="210"/>
    </location>
</feature>
<comment type="pathway">
    <text evidence="2">Pyrimidine metabolism; CTP biosynthesis via de novo pathway; UDP from UMP (UMPK route): step 1/1.</text>
</comment>
<evidence type="ECO:0000256" key="3">
    <source>
        <dbReference type="ARBA" id="ARBA00007614"/>
    </source>
</evidence>
<dbReference type="PIRSF" id="PIRSF005650">
    <property type="entry name" value="Uridylate_kin"/>
    <property type="match status" value="1"/>
</dbReference>
<evidence type="ECO:0000256" key="4">
    <source>
        <dbReference type="ARBA" id="ARBA00012899"/>
    </source>
</evidence>
<evidence type="ECO:0000256" key="10">
    <source>
        <dbReference type="ARBA" id="ARBA00022840"/>
    </source>
</evidence>
<evidence type="ECO:0000256" key="9">
    <source>
        <dbReference type="ARBA" id="ARBA00022777"/>
    </source>
</evidence>
<dbReference type="NCBIfam" id="TIGR02076">
    <property type="entry name" value="pyrH_arch"/>
    <property type="match status" value="1"/>
</dbReference>
<dbReference type="SUPFAM" id="SSF53633">
    <property type="entry name" value="Carbamate kinase-like"/>
    <property type="match status" value="1"/>
</dbReference>
<dbReference type="UniPathway" id="UPA00159">
    <property type="reaction ID" value="UER00275"/>
</dbReference>
<evidence type="ECO:0000256" key="8">
    <source>
        <dbReference type="ARBA" id="ARBA00022741"/>
    </source>
</evidence>
<keyword evidence="6" id="KW-0963">Cytoplasm</keyword>
<evidence type="ECO:0000313" key="15">
    <source>
        <dbReference type="EMBL" id="OHA41357.1"/>
    </source>
</evidence>
<keyword evidence="10" id="KW-0067">ATP-binding</keyword>
<comment type="subcellular location">
    <subcellularLocation>
        <location evidence="1">Cytoplasm</location>
    </subcellularLocation>
</comment>
<evidence type="ECO:0000256" key="2">
    <source>
        <dbReference type="ARBA" id="ARBA00004791"/>
    </source>
</evidence>
<dbReference type="GO" id="GO:0033862">
    <property type="term" value="F:UMP kinase activity"/>
    <property type="evidence" value="ECO:0007669"/>
    <property type="project" value="UniProtKB-EC"/>
</dbReference>
<dbReference type="Pfam" id="PF00696">
    <property type="entry name" value="AA_kinase"/>
    <property type="match status" value="1"/>
</dbReference>
<keyword evidence="8" id="KW-0547">Nucleotide-binding</keyword>